<gene>
    <name evidence="1" type="ORF">NZH93_48990</name>
</gene>
<evidence type="ECO:0000313" key="1">
    <source>
        <dbReference type="EMBL" id="MCS7484816.1"/>
    </source>
</evidence>
<dbReference type="GO" id="GO:0003677">
    <property type="term" value="F:DNA binding"/>
    <property type="evidence" value="ECO:0007669"/>
    <property type="project" value="InterPro"/>
</dbReference>
<sequence>MAAPRKYPDELRERAARLAVEARRDPTSASGAIKRIADQLGVHPEALRTWVKQAETDQGARPTATSTDAARVAELEREVRELRRANQILKSAASFFAAELCATRRRVDRGGVRDLSRWAVAAAW</sequence>
<dbReference type="InterPro" id="IPR002514">
    <property type="entry name" value="Transposase_8"/>
</dbReference>
<dbReference type="Proteomes" id="UP001141259">
    <property type="component" value="Unassembled WGS sequence"/>
</dbReference>
<accession>A0A9X3AK17</accession>
<protein>
    <submittedName>
        <fullName evidence="1">Transposase</fullName>
    </submittedName>
</protein>
<reference evidence="1" key="1">
    <citation type="submission" date="2022-08" db="EMBL/GenBank/DDBJ databases">
        <authorList>
            <person name="Tistechok S."/>
            <person name="Samborskyy M."/>
            <person name="Roman I."/>
        </authorList>
    </citation>
    <scope>NUCLEOTIDE SEQUENCE</scope>
    <source>
        <strain evidence="1">DSM 103496</strain>
    </source>
</reference>
<proteinExistence type="predicted"/>
<dbReference type="Gene3D" id="1.10.10.10">
    <property type="entry name" value="Winged helix-like DNA-binding domain superfamily/Winged helix DNA-binding domain"/>
    <property type="match status" value="1"/>
</dbReference>
<evidence type="ECO:0000313" key="2">
    <source>
        <dbReference type="Proteomes" id="UP001141259"/>
    </source>
</evidence>
<dbReference type="Pfam" id="PF01527">
    <property type="entry name" value="HTH_Tnp_1"/>
    <property type="match status" value="1"/>
</dbReference>
<dbReference type="InterPro" id="IPR036388">
    <property type="entry name" value="WH-like_DNA-bd_sf"/>
</dbReference>
<name>A0A9X3AK17_9PSEU</name>
<dbReference type="EMBL" id="JANYMP010000055">
    <property type="protein sequence ID" value="MCS7484816.1"/>
    <property type="molecule type" value="Genomic_DNA"/>
</dbReference>
<dbReference type="AlphaFoldDB" id="A0A9X3AK17"/>
<keyword evidence="2" id="KW-1185">Reference proteome</keyword>
<dbReference type="SUPFAM" id="SSF46689">
    <property type="entry name" value="Homeodomain-like"/>
    <property type="match status" value="1"/>
</dbReference>
<dbReference type="InterPro" id="IPR009057">
    <property type="entry name" value="Homeodomain-like_sf"/>
</dbReference>
<organism evidence="1 2">
    <name type="scientific">Umezawaea endophytica</name>
    <dbReference type="NCBI Taxonomy" id="1654476"/>
    <lineage>
        <taxon>Bacteria</taxon>
        <taxon>Bacillati</taxon>
        <taxon>Actinomycetota</taxon>
        <taxon>Actinomycetes</taxon>
        <taxon>Pseudonocardiales</taxon>
        <taxon>Pseudonocardiaceae</taxon>
        <taxon>Umezawaea</taxon>
    </lineage>
</organism>
<dbReference type="GO" id="GO:0004803">
    <property type="term" value="F:transposase activity"/>
    <property type="evidence" value="ECO:0007669"/>
    <property type="project" value="InterPro"/>
</dbReference>
<dbReference type="RefSeq" id="WP_259630261.1">
    <property type="nucleotide sequence ID" value="NZ_JANYMP010000055.1"/>
</dbReference>
<comment type="caution">
    <text evidence="1">The sequence shown here is derived from an EMBL/GenBank/DDBJ whole genome shotgun (WGS) entry which is preliminary data.</text>
</comment>
<dbReference type="GO" id="GO:0006313">
    <property type="term" value="P:DNA transposition"/>
    <property type="evidence" value="ECO:0007669"/>
    <property type="project" value="InterPro"/>
</dbReference>